<dbReference type="GO" id="GO:0005524">
    <property type="term" value="F:ATP binding"/>
    <property type="evidence" value="ECO:0007669"/>
    <property type="project" value="UniProtKB-KW"/>
</dbReference>
<feature type="transmembrane region" description="Helical" evidence="19">
    <location>
        <begin position="31"/>
        <end position="48"/>
    </location>
</feature>
<dbReference type="GO" id="GO:0046872">
    <property type="term" value="F:metal ion binding"/>
    <property type="evidence" value="ECO:0007669"/>
    <property type="project" value="UniProtKB-KW"/>
</dbReference>
<evidence type="ECO:0000256" key="18">
    <source>
        <dbReference type="PIRSR" id="PIRSR600829-4"/>
    </source>
</evidence>
<protein>
    <submittedName>
        <fullName evidence="20">Diacylglycerol kinase family protein</fullName>
    </submittedName>
</protein>
<dbReference type="CDD" id="cd14265">
    <property type="entry name" value="UDPK_IM_like"/>
    <property type="match status" value="1"/>
</dbReference>
<organism evidence="20 21">
    <name type="scientific">Dehalobacter restrictus</name>
    <dbReference type="NCBI Taxonomy" id="55583"/>
    <lineage>
        <taxon>Bacteria</taxon>
        <taxon>Bacillati</taxon>
        <taxon>Bacillota</taxon>
        <taxon>Clostridia</taxon>
        <taxon>Eubacteriales</taxon>
        <taxon>Desulfitobacteriaceae</taxon>
        <taxon>Dehalobacter</taxon>
    </lineage>
</organism>
<keyword evidence="14" id="KW-1208">Phospholipid metabolism</keyword>
<dbReference type="InterPro" id="IPR000829">
    <property type="entry name" value="DAGK"/>
</dbReference>
<sequence>MPDIHKPAGFIGSCRRSLQGIAYSLRTEKHLRFHFFVAAVVVLASAYFRLSGVHWLFIIYAIGSVLVAELFNTALESAIDLAEPGYHPLAGLGKDVASGAVLVAAIQAVIIGIIIFGSYIF</sequence>
<feature type="binding site" evidence="17">
    <location>
        <position position="28"/>
    </location>
    <ligand>
        <name>ATP</name>
        <dbReference type="ChEBI" id="CHEBI:30616"/>
    </ligand>
</feature>
<dbReference type="Pfam" id="PF01219">
    <property type="entry name" value="DAGK_prokar"/>
    <property type="match status" value="1"/>
</dbReference>
<keyword evidence="13" id="KW-0594">Phospholipid biosynthesis</keyword>
<comment type="subcellular location">
    <subcellularLocation>
        <location evidence="1">Cell membrane</location>
        <topology evidence="1">Multi-pass membrane protein</topology>
    </subcellularLocation>
</comment>
<evidence type="ECO:0000256" key="6">
    <source>
        <dbReference type="ARBA" id="ARBA00022692"/>
    </source>
</evidence>
<evidence type="ECO:0000256" key="14">
    <source>
        <dbReference type="ARBA" id="ARBA00023264"/>
    </source>
</evidence>
<keyword evidence="9 17" id="KW-0067">ATP-binding</keyword>
<dbReference type="PANTHER" id="PTHR34299">
    <property type="entry name" value="DIACYLGLYCEROL KINASE"/>
    <property type="match status" value="1"/>
</dbReference>
<dbReference type="Gene3D" id="1.10.287.3610">
    <property type="match status" value="1"/>
</dbReference>
<keyword evidence="6 19" id="KW-0812">Transmembrane</keyword>
<feature type="transmembrane region" description="Helical" evidence="19">
    <location>
        <begin position="96"/>
        <end position="120"/>
    </location>
</feature>
<feature type="transmembrane region" description="Helical" evidence="19">
    <location>
        <begin position="54"/>
        <end position="75"/>
    </location>
</feature>
<gene>
    <name evidence="20" type="ORF">GQ588_03325</name>
</gene>
<dbReference type="GO" id="GO:0005886">
    <property type="term" value="C:plasma membrane"/>
    <property type="evidence" value="ECO:0007669"/>
    <property type="project" value="UniProtKB-SubCell"/>
</dbReference>
<keyword evidence="10 19" id="KW-1133">Transmembrane helix</keyword>
<evidence type="ECO:0000256" key="8">
    <source>
        <dbReference type="ARBA" id="ARBA00022777"/>
    </source>
</evidence>
<feature type="active site" description="Proton acceptor" evidence="15">
    <location>
        <position position="69"/>
    </location>
</feature>
<evidence type="ECO:0000256" key="7">
    <source>
        <dbReference type="ARBA" id="ARBA00022741"/>
    </source>
</evidence>
<feature type="binding site" evidence="17">
    <location>
        <position position="76"/>
    </location>
    <ligand>
        <name>ATP</name>
        <dbReference type="ChEBI" id="CHEBI:30616"/>
    </ligand>
</feature>
<comment type="similarity">
    <text evidence="2">Belongs to the bacterial diacylglycerol kinase family.</text>
</comment>
<feature type="binding site" evidence="16">
    <location>
        <position position="69"/>
    </location>
    <ligand>
        <name>substrate</name>
    </ligand>
</feature>
<keyword evidence="18" id="KW-0479">Metal-binding</keyword>
<evidence type="ECO:0000256" key="2">
    <source>
        <dbReference type="ARBA" id="ARBA00005967"/>
    </source>
</evidence>
<name>A0A857DGY9_9FIRM</name>
<evidence type="ECO:0000256" key="11">
    <source>
        <dbReference type="ARBA" id="ARBA00023098"/>
    </source>
</evidence>
<evidence type="ECO:0000256" key="5">
    <source>
        <dbReference type="ARBA" id="ARBA00022679"/>
    </source>
</evidence>
<dbReference type="RefSeq" id="WP_019225740.1">
    <property type="nucleotide sequence ID" value="NZ_CP046996.1"/>
</dbReference>
<keyword evidence="18" id="KW-0460">Magnesium</keyword>
<accession>A0A857DGY9</accession>
<dbReference type="AlphaFoldDB" id="A0A857DGY9"/>
<keyword evidence="12 19" id="KW-0472">Membrane</keyword>
<evidence type="ECO:0000256" key="4">
    <source>
        <dbReference type="ARBA" id="ARBA00022516"/>
    </source>
</evidence>
<proteinExistence type="inferred from homology"/>
<evidence type="ECO:0000313" key="20">
    <source>
        <dbReference type="EMBL" id="QGZ99751.1"/>
    </source>
</evidence>
<keyword evidence="11" id="KW-0443">Lipid metabolism</keyword>
<reference evidence="20 21" key="1">
    <citation type="submission" date="2019-12" db="EMBL/GenBank/DDBJ databases">
        <title>Sequence classification of anaerobic respiratory reductive dehalogenases: First we see many, then we see few.</title>
        <authorList>
            <person name="Molenda O."/>
            <person name="Puentes Jacome L.A."/>
            <person name="Cao X."/>
            <person name="Nesbo C.L."/>
            <person name="Tang S."/>
            <person name="Morson N."/>
            <person name="Patron J."/>
            <person name="Lomheim L."/>
            <person name="Wishart D.S."/>
            <person name="Edwards E.A."/>
        </authorList>
    </citation>
    <scope>NUCLEOTIDE SEQUENCE [LARGE SCALE GENOMIC DNA]</scope>
    <source>
        <strain evidence="20 21">12DCA</strain>
    </source>
</reference>
<dbReference type="GO" id="GO:0008654">
    <property type="term" value="P:phospholipid biosynthetic process"/>
    <property type="evidence" value="ECO:0007669"/>
    <property type="project" value="UniProtKB-KW"/>
</dbReference>
<evidence type="ECO:0000256" key="1">
    <source>
        <dbReference type="ARBA" id="ARBA00004651"/>
    </source>
</evidence>
<evidence type="ECO:0000256" key="17">
    <source>
        <dbReference type="PIRSR" id="PIRSR600829-3"/>
    </source>
</evidence>
<evidence type="ECO:0000256" key="13">
    <source>
        <dbReference type="ARBA" id="ARBA00023209"/>
    </source>
</evidence>
<evidence type="ECO:0000256" key="9">
    <source>
        <dbReference type="ARBA" id="ARBA00022840"/>
    </source>
</evidence>
<keyword evidence="4" id="KW-0444">Lipid biosynthesis</keyword>
<keyword evidence="8 20" id="KW-0418">Kinase</keyword>
<keyword evidence="3" id="KW-1003">Cell membrane</keyword>
<keyword evidence="5" id="KW-0808">Transferase</keyword>
<dbReference type="GO" id="GO:0016301">
    <property type="term" value="F:kinase activity"/>
    <property type="evidence" value="ECO:0007669"/>
    <property type="project" value="UniProtKB-KW"/>
</dbReference>
<dbReference type="InterPro" id="IPR036945">
    <property type="entry name" value="DAGK_sf"/>
</dbReference>
<dbReference type="PANTHER" id="PTHR34299:SF1">
    <property type="entry name" value="DIACYLGLYCEROL KINASE"/>
    <property type="match status" value="1"/>
</dbReference>
<feature type="binding site" evidence="18">
    <location>
        <position position="28"/>
    </location>
    <ligand>
        <name>a divalent metal cation</name>
        <dbReference type="ChEBI" id="CHEBI:60240"/>
    </ligand>
</feature>
<feature type="binding site" evidence="18">
    <location>
        <position position="76"/>
    </location>
    <ligand>
        <name>a divalent metal cation</name>
        <dbReference type="ChEBI" id="CHEBI:60240"/>
    </ligand>
</feature>
<evidence type="ECO:0000256" key="15">
    <source>
        <dbReference type="PIRSR" id="PIRSR600829-1"/>
    </source>
</evidence>
<evidence type="ECO:0000256" key="12">
    <source>
        <dbReference type="ARBA" id="ARBA00023136"/>
    </source>
</evidence>
<dbReference type="InterPro" id="IPR033717">
    <property type="entry name" value="UDPK"/>
</dbReference>
<comment type="cofactor">
    <cofactor evidence="18">
        <name>Mg(2+)</name>
        <dbReference type="ChEBI" id="CHEBI:18420"/>
    </cofactor>
    <text evidence="18">Mn(2+), Zn(2+), Cd(2+) and Co(2+) support activity to lesser extents.</text>
</comment>
<evidence type="ECO:0000256" key="10">
    <source>
        <dbReference type="ARBA" id="ARBA00022989"/>
    </source>
</evidence>
<evidence type="ECO:0000256" key="16">
    <source>
        <dbReference type="PIRSR" id="PIRSR600829-2"/>
    </source>
</evidence>
<evidence type="ECO:0000256" key="3">
    <source>
        <dbReference type="ARBA" id="ARBA00022475"/>
    </source>
</evidence>
<keyword evidence="7 17" id="KW-0547">Nucleotide-binding</keyword>
<evidence type="ECO:0000256" key="19">
    <source>
        <dbReference type="SAM" id="Phobius"/>
    </source>
</evidence>
<dbReference type="Proteomes" id="UP000430508">
    <property type="component" value="Chromosome"/>
</dbReference>
<dbReference type="EMBL" id="CP046996">
    <property type="protein sequence ID" value="QGZ99751.1"/>
    <property type="molecule type" value="Genomic_DNA"/>
</dbReference>
<evidence type="ECO:0000313" key="21">
    <source>
        <dbReference type="Proteomes" id="UP000430508"/>
    </source>
</evidence>
<feature type="binding site" evidence="17">
    <location>
        <begin position="94"/>
        <end position="95"/>
    </location>
    <ligand>
        <name>ATP</name>
        <dbReference type="ChEBI" id="CHEBI:30616"/>
    </ligand>
</feature>
<feature type="binding site" evidence="16">
    <location>
        <position position="98"/>
    </location>
    <ligand>
        <name>substrate</name>
    </ligand>
</feature>